<dbReference type="Proteomes" id="UP000483379">
    <property type="component" value="Unassembled WGS sequence"/>
</dbReference>
<keyword evidence="2" id="KW-0175">Coiled coil</keyword>
<comment type="similarity">
    <text evidence="1">Belongs to the membrane fusion protein (MFP) (TC 8.A.1) family.</text>
</comment>
<evidence type="ECO:0000259" key="6">
    <source>
        <dbReference type="Pfam" id="PF25967"/>
    </source>
</evidence>
<dbReference type="FunFam" id="2.40.30.170:FF:000010">
    <property type="entry name" value="Efflux RND transporter periplasmic adaptor subunit"/>
    <property type="match status" value="1"/>
</dbReference>
<evidence type="ECO:0000256" key="4">
    <source>
        <dbReference type="SAM" id="SignalP"/>
    </source>
</evidence>
<protein>
    <submittedName>
        <fullName evidence="7">Efflux RND transporter periplasmic adaptor subunit</fullName>
    </submittedName>
</protein>
<dbReference type="EMBL" id="JAAIJQ010000013">
    <property type="protein sequence ID" value="NEV61474.1"/>
    <property type="molecule type" value="Genomic_DNA"/>
</dbReference>
<dbReference type="RefSeq" id="WP_164451734.1">
    <property type="nucleotide sequence ID" value="NZ_JAAIJQ010000013.1"/>
</dbReference>
<dbReference type="Gene3D" id="2.40.420.20">
    <property type="match status" value="1"/>
</dbReference>
<evidence type="ECO:0000256" key="1">
    <source>
        <dbReference type="ARBA" id="ARBA00009477"/>
    </source>
</evidence>
<feature type="region of interest" description="Disordered" evidence="3">
    <location>
        <begin position="328"/>
        <end position="359"/>
    </location>
</feature>
<dbReference type="Gene3D" id="1.10.287.470">
    <property type="entry name" value="Helix hairpin bin"/>
    <property type="match status" value="1"/>
</dbReference>
<dbReference type="Gene3D" id="2.40.50.100">
    <property type="match status" value="1"/>
</dbReference>
<dbReference type="GO" id="GO:0015562">
    <property type="term" value="F:efflux transmembrane transporter activity"/>
    <property type="evidence" value="ECO:0007669"/>
    <property type="project" value="TreeGrafter"/>
</dbReference>
<feature type="chain" id="PRO_5026651639" evidence="4">
    <location>
        <begin position="23"/>
        <end position="359"/>
    </location>
</feature>
<dbReference type="InterPro" id="IPR058792">
    <property type="entry name" value="Beta-barrel_RND_2"/>
</dbReference>
<keyword evidence="4" id="KW-0732">Signal</keyword>
<dbReference type="PANTHER" id="PTHR30469">
    <property type="entry name" value="MULTIDRUG RESISTANCE PROTEIN MDTA"/>
    <property type="match status" value="1"/>
</dbReference>
<evidence type="ECO:0000313" key="8">
    <source>
        <dbReference type="Proteomes" id="UP000483379"/>
    </source>
</evidence>
<evidence type="ECO:0000256" key="3">
    <source>
        <dbReference type="SAM" id="MobiDB-lite"/>
    </source>
</evidence>
<comment type="caution">
    <text evidence="7">The sequence shown here is derived from an EMBL/GenBank/DDBJ whole genome shotgun (WGS) entry which is preliminary data.</text>
</comment>
<evidence type="ECO:0000313" key="7">
    <source>
        <dbReference type="EMBL" id="NEV61474.1"/>
    </source>
</evidence>
<dbReference type="InterPro" id="IPR058627">
    <property type="entry name" value="MdtA-like_C"/>
</dbReference>
<dbReference type="AlphaFoldDB" id="A0A6M0JWL3"/>
<accession>A0A6M0JWL3</accession>
<dbReference type="Pfam" id="PF25954">
    <property type="entry name" value="Beta-barrel_RND_2"/>
    <property type="match status" value="1"/>
</dbReference>
<sequence>MPHIKLVLLCTLLFLQPAAAQAASAGPGKPAPVMAATASVRALTERVEALGTLKANESVAITSNVTETISVVHFDDGERVEADALLVEMTSAEEHALLEEAQVRVDDAERQYRRVKSLVAQRSASESLLDERKRDLDTARAVLVALESRLADRIIKAPFDGVLGLRNISRGALVEPGDLITTLDDDRVMKLDFSVPSRYLKDLEPGLKIEAKTAAFGDEVFMGVVRGVDSRIDPVTRSVLVRALVPNPSGKLRPGLLMQVDLLTNPRKGIVIPEAAVLHEGQKHFVMVLKEADQGLTAERRGIRIGTRLPGLVEVRQGLDDGERVVTDGHDKIRPGQPLSILETDDGAPDQAALTERAQ</sequence>
<dbReference type="SUPFAM" id="SSF111369">
    <property type="entry name" value="HlyD-like secretion proteins"/>
    <property type="match status" value="1"/>
</dbReference>
<evidence type="ECO:0000259" key="5">
    <source>
        <dbReference type="Pfam" id="PF25954"/>
    </source>
</evidence>
<feature type="domain" description="Multidrug resistance protein MdtA-like C-terminal permuted SH3" evidence="6">
    <location>
        <begin position="270"/>
        <end position="332"/>
    </location>
</feature>
<keyword evidence="8" id="KW-1185">Reference proteome</keyword>
<dbReference type="Pfam" id="PF25967">
    <property type="entry name" value="RND-MFP_C"/>
    <property type="match status" value="1"/>
</dbReference>
<proteinExistence type="inferred from homology"/>
<feature type="coiled-coil region" evidence="2">
    <location>
        <begin position="91"/>
        <end position="149"/>
    </location>
</feature>
<evidence type="ECO:0000256" key="2">
    <source>
        <dbReference type="SAM" id="Coils"/>
    </source>
</evidence>
<dbReference type="NCBIfam" id="TIGR01730">
    <property type="entry name" value="RND_mfp"/>
    <property type="match status" value="1"/>
</dbReference>
<feature type="signal peptide" evidence="4">
    <location>
        <begin position="1"/>
        <end position="22"/>
    </location>
</feature>
<reference evidence="7 8" key="1">
    <citation type="submission" date="2020-02" db="EMBL/GenBank/DDBJ databases">
        <title>Genome sequences of Thiorhodococcus mannitoliphagus and Thiorhodococcus minor, purple sulfur photosynthetic bacteria in the gammaproteobacterial family, Chromatiaceae.</title>
        <authorList>
            <person name="Aviles F.A."/>
            <person name="Meyer T.E."/>
            <person name="Kyndt J.A."/>
        </authorList>
    </citation>
    <scope>NUCLEOTIDE SEQUENCE [LARGE SCALE GENOMIC DNA]</scope>
    <source>
        <strain evidence="7 8">DSM 11518</strain>
    </source>
</reference>
<dbReference type="GO" id="GO:1990281">
    <property type="term" value="C:efflux pump complex"/>
    <property type="evidence" value="ECO:0007669"/>
    <property type="project" value="TreeGrafter"/>
</dbReference>
<gene>
    <name evidence="7" type="ORF">G3446_06120</name>
</gene>
<name>A0A6M0JWL3_9GAMM</name>
<organism evidence="7 8">
    <name type="scientific">Thiorhodococcus minor</name>
    <dbReference type="NCBI Taxonomy" id="57489"/>
    <lineage>
        <taxon>Bacteria</taxon>
        <taxon>Pseudomonadati</taxon>
        <taxon>Pseudomonadota</taxon>
        <taxon>Gammaproteobacteria</taxon>
        <taxon>Chromatiales</taxon>
        <taxon>Chromatiaceae</taxon>
        <taxon>Thiorhodococcus</taxon>
    </lineage>
</organism>
<dbReference type="PANTHER" id="PTHR30469:SF16">
    <property type="entry name" value="HAE1 FAMILY EFFLUX PUMP MFP COMPONENT"/>
    <property type="match status" value="1"/>
</dbReference>
<feature type="domain" description="CusB-like beta-barrel" evidence="5">
    <location>
        <begin position="192"/>
        <end position="263"/>
    </location>
</feature>
<dbReference type="Gene3D" id="2.40.30.170">
    <property type="match status" value="1"/>
</dbReference>
<dbReference type="InterPro" id="IPR006143">
    <property type="entry name" value="RND_pump_MFP"/>
</dbReference>